<dbReference type="AlphaFoldDB" id="A0A6N7XSU7"/>
<dbReference type="Gene3D" id="3.40.50.10420">
    <property type="entry name" value="NagB/RpiA/CoA transferase-like"/>
    <property type="match status" value="1"/>
</dbReference>
<feature type="binding site" evidence="4">
    <location>
        <begin position="11"/>
        <end position="15"/>
    </location>
    <ligand>
        <name>ATP</name>
        <dbReference type="ChEBI" id="CHEBI:30616"/>
    </ligand>
</feature>
<dbReference type="EMBL" id="VUNC01000007">
    <property type="protein sequence ID" value="MST73185.1"/>
    <property type="molecule type" value="Genomic_DNA"/>
</dbReference>
<dbReference type="Proteomes" id="UP000469325">
    <property type="component" value="Unassembled WGS sequence"/>
</dbReference>
<dbReference type="PANTHER" id="PTHR23407:SF1">
    <property type="entry name" value="5-FORMYLTETRAHYDROFOLATE CYCLO-LIGASE"/>
    <property type="match status" value="1"/>
</dbReference>
<dbReference type="NCBIfam" id="TIGR02727">
    <property type="entry name" value="MTHFS_bact"/>
    <property type="match status" value="1"/>
</dbReference>
<dbReference type="PANTHER" id="PTHR23407">
    <property type="entry name" value="ATPASE INHIBITOR/5-FORMYLTETRAHYDROFOLATE CYCLO-LIGASE"/>
    <property type="match status" value="1"/>
</dbReference>
<dbReference type="RefSeq" id="WP_154435827.1">
    <property type="nucleotide sequence ID" value="NZ_VUNC01000007.1"/>
</dbReference>
<dbReference type="GO" id="GO:0035999">
    <property type="term" value="P:tetrahydrofolate interconversion"/>
    <property type="evidence" value="ECO:0007669"/>
    <property type="project" value="TreeGrafter"/>
</dbReference>
<sequence>MASSYGEDASKSALRERYLSAGASLSPRQRARFDVQVCRNLRAVPAYRSCPLLLAYVPFRDELDTTSIIRRAWDEGKDVALPRCVGGERSLEFVVVHALDGLVRGASGVLEPAEGAGEHIDPARLPKSVCLVPGLVFDSRGYRIGYGAGYYDNFLATYPGTKVGLARSLQVSGNPLPVDDHDVAVDVLVSDGAVWMCR</sequence>
<comment type="similarity">
    <text evidence="1 5">Belongs to the 5-formyltetrahydrofolate cyclo-ligase family.</text>
</comment>
<evidence type="ECO:0000256" key="5">
    <source>
        <dbReference type="RuleBase" id="RU361279"/>
    </source>
</evidence>
<keyword evidence="5" id="KW-0460">Magnesium</keyword>
<proteinExistence type="inferred from homology"/>
<keyword evidence="7" id="KW-1185">Reference proteome</keyword>
<dbReference type="InterPro" id="IPR024185">
    <property type="entry name" value="FTHF_cligase-like_sf"/>
</dbReference>
<keyword evidence="5" id="KW-0479">Metal-binding</keyword>
<keyword evidence="2 4" id="KW-0547">Nucleotide-binding</keyword>
<evidence type="ECO:0000256" key="1">
    <source>
        <dbReference type="ARBA" id="ARBA00010638"/>
    </source>
</evidence>
<dbReference type="SUPFAM" id="SSF100950">
    <property type="entry name" value="NagB/RpiA/CoA transferase-like"/>
    <property type="match status" value="1"/>
</dbReference>
<reference evidence="6 7" key="1">
    <citation type="submission" date="2019-08" db="EMBL/GenBank/DDBJ databases">
        <title>In-depth cultivation of the pig gut microbiome towards novel bacterial diversity and tailored functional studies.</title>
        <authorList>
            <person name="Wylensek D."/>
            <person name="Hitch T.C.A."/>
            <person name="Clavel T."/>
        </authorList>
    </citation>
    <scope>NUCLEOTIDE SEQUENCE [LARGE SCALE GENOMIC DNA]</scope>
    <source>
        <strain evidence="6 7">CA-Schmier-601-WT-1</strain>
    </source>
</reference>
<feature type="binding site" evidence="4">
    <location>
        <position position="57"/>
    </location>
    <ligand>
        <name>substrate</name>
    </ligand>
</feature>
<dbReference type="PIRSF" id="PIRSF006806">
    <property type="entry name" value="FTHF_cligase"/>
    <property type="match status" value="1"/>
</dbReference>
<dbReference type="GO" id="GO:0005524">
    <property type="term" value="F:ATP binding"/>
    <property type="evidence" value="ECO:0007669"/>
    <property type="project" value="UniProtKB-KW"/>
</dbReference>
<evidence type="ECO:0000256" key="4">
    <source>
        <dbReference type="PIRSR" id="PIRSR006806-1"/>
    </source>
</evidence>
<comment type="caution">
    <text evidence="6">The sequence shown here is derived from an EMBL/GenBank/DDBJ whole genome shotgun (WGS) entry which is preliminary data.</text>
</comment>
<dbReference type="GO" id="GO:0030272">
    <property type="term" value="F:5-formyltetrahydrofolate cyclo-ligase activity"/>
    <property type="evidence" value="ECO:0007669"/>
    <property type="project" value="UniProtKB-EC"/>
</dbReference>
<organism evidence="6 7">
    <name type="scientific">Olsenella porci</name>
    <dbReference type="NCBI Taxonomy" id="2652279"/>
    <lineage>
        <taxon>Bacteria</taxon>
        <taxon>Bacillati</taxon>
        <taxon>Actinomycetota</taxon>
        <taxon>Coriobacteriia</taxon>
        <taxon>Coriobacteriales</taxon>
        <taxon>Atopobiaceae</taxon>
        <taxon>Olsenella</taxon>
    </lineage>
</organism>
<comment type="catalytic activity">
    <reaction evidence="5">
        <text>(6S)-5-formyl-5,6,7,8-tetrahydrofolate + ATP = (6R)-5,10-methenyltetrahydrofolate + ADP + phosphate</text>
        <dbReference type="Rhea" id="RHEA:10488"/>
        <dbReference type="ChEBI" id="CHEBI:30616"/>
        <dbReference type="ChEBI" id="CHEBI:43474"/>
        <dbReference type="ChEBI" id="CHEBI:57455"/>
        <dbReference type="ChEBI" id="CHEBI:57457"/>
        <dbReference type="ChEBI" id="CHEBI:456216"/>
        <dbReference type="EC" id="6.3.3.2"/>
    </reaction>
</comment>
<evidence type="ECO:0000256" key="2">
    <source>
        <dbReference type="ARBA" id="ARBA00022741"/>
    </source>
</evidence>
<accession>A0A6N7XSU7</accession>
<comment type="cofactor">
    <cofactor evidence="5">
        <name>Mg(2+)</name>
        <dbReference type="ChEBI" id="CHEBI:18420"/>
    </cofactor>
</comment>
<evidence type="ECO:0000313" key="6">
    <source>
        <dbReference type="EMBL" id="MST73185.1"/>
    </source>
</evidence>
<protein>
    <recommendedName>
        <fullName evidence="5">5-formyltetrahydrofolate cyclo-ligase</fullName>
        <ecNumber evidence="5">6.3.3.2</ecNumber>
    </recommendedName>
</protein>
<evidence type="ECO:0000256" key="3">
    <source>
        <dbReference type="ARBA" id="ARBA00022840"/>
    </source>
</evidence>
<keyword evidence="6" id="KW-0436">Ligase</keyword>
<evidence type="ECO:0000313" key="7">
    <source>
        <dbReference type="Proteomes" id="UP000469325"/>
    </source>
</evidence>
<feature type="binding site" evidence="4">
    <location>
        <position position="62"/>
    </location>
    <ligand>
        <name>substrate</name>
    </ligand>
</feature>
<keyword evidence="3 4" id="KW-0067">ATP-binding</keyword>
<dbReference type="InterPro" id="IPR037171">
    <property type="entry name" value="NagB/RpiA_transferase-like"/>
</dbReference>
<dbReference type="InterPro" id="IPR002698">
    <property type="entry name" value="FTHF_cligase"/>
</dbReference>
<feature type="binding site" evidence="4">
    <location>
        <begin position="143"/>
        <end position="151"/>
    </location>
    <ligand>
        <name>ATP</name>
        <dbReference type="ChEBI" id="CHEBI:30616"/>
    </ligand>
</feature>
<dbReference type="Pfam" id="PF01812">
    <property type="entry name" value="5-FTHF_cyc-lig"/>
    <property type="match status" value="1"/>
</dbReference>
<dbReference type="GO" id="GO:0046872">
    <property type="term" value="F:metal ion binding"/>
    <property type="evidence" value="ECO:0007669"/>
    <property type="project" value="UniProtKB-KW"/>
</dbReference>
<dbReference type="GO" id="GO:0009396">
    <property type="term" value="P:folic acid-containing compound biosynthetic process"/>
    <property type="evidence" value="ECO:0007669"/>
    <property type="project" value="TreeGrafter"/>
</dbReference>
<dbReference type="EC" id="6.3.3.2" evidence="5"/>
<name>A0A6N7XSU7_9ACTN</name>
<gene>
    <name evidence="6" type="ORF">FYJ68_08720</name>
</gene>